<evidence type="ECO:0000313" key="2">
    <source>
        <dbReference type="EMBL" id="HHR48574.1"/>
    </source>
</evidence>
<dbReference type="InterPro" id="IPR045584">
    <property type="entry name" value="Pilin-like"/>
</dbReference>
<evidence type="ECO:0000256" key="1">
    <source>
        <dbReference type="SAM" id="Phobius"/>
    </source>
</evidence>
<comment type="caution">
    <text evidence="2">The sequence shown here is derived from an EMBL/GenBank/DDBJ whole genome shotgun (WGS) entry which is preliminary data.</text>
</comment>
<dbReference type="NCBIfam" id="TIGR02532">
    <property type="entry name" value="IV_pilin_GFxxxE"/>
    <property type="match status" value="1"/>
</dbReference>
<protein>
    <submittedName>
        <fullName evidence="2">Prepilin-type N-terminal cleavage/methylation domain-containing protein</fullName>
    </submittedName>
</protein>
<dbReference type="EMBL" id="DTHS01000019">
    <property type="protein sequence ID" value="HHR48574.1"/>
    <property type="molecule type" value="Genomic_DNA"/>
</dbReference>
<accession>A0A7V5XZU9</accession>
<keyword evidence="1" id="KW-1133">Transmembrane helix</keyword>
<gene>
    <name evidence="2" type="ORF">ENV79_02885</name>
</gene>
<dbReference type="SUPFAM" id="SSF54523">
    <property type="entry name" value="Pili subunits"/>
    <property type="match status" value="1"/>
</dbReference>
<dbReference type="Gene3D" id="3.30.700.10">
    <property type="entry name" value="Glycoprotein, Type 4 Pilin"/>
    <property type="match status" value="1"/>
</dbReference>
<name>A0A7V5XZU9_UNCW3</name>
<proteinExistence type="predicted"/>
<reference evidence="2" key="1">
    <citation type="journal article" date="2020" name="mSystems">
        <title>Genome- and Community-Level Interaction Insights into Carbon Utilization and Element Cycling Functions of Hydrothermarchaeota in Hydrothermal Sediment.</title>
        <authorList>
            <person name="Zhou Z."/>
            <person name="Liu Y."/>
            <person name="Xu W."/>
            <person name="Pan J."/>
            <person name="Luo Z.H."/>
            <person name="Li M."/>
        </authorList>
    </citation>
    <scope>NUCLEOTIDE SEQUENCE [LARGE SCALE GENOMIC DNA]</scope>
    <source>
        <strain evidence="2">SpSt-791</strain>
    </source>
</reference>
<keyword evidence="1" id="KW-0472">Membrane</keyword>
<organism evidence="2">
    <name type="scientific">candidate division WOR-3 bacterium</name>
    <dbReference type="NCBI Taxonomy" id="2052148"/>
    <lineage>
        <taxon>Bacteria</taxon>
        <taxon>Bacteria division WOR-3</taxon>
    </lineage>
</organism>
<feature type="transmembrane region" description="Helical" evidence="1">
    <location>
        <begin position="12"/>
        <end position="39"/>
    </location>
</feature>
<sequence>MVRSSKTSNKRRYYSFILMAKGVTLLELLIVMIIIGILASAAVKTWDVTLERQRVEETMRELEEIGRAIVGDERLTYMGTRIDFGFVGDCGMLPRFLIDLAIRPDYVDTLLWKGPYVTSVFAENPRNFLIDAWGDSYKYYPESLIIRSFAGGSDVSYQKWLTKKLANSFSDLFNNEVSGIVYDAFGNTPDSAKANNILITLFHPREGRLVIDSIHPRVGGNFIYSSVAIGKRRIVCVYRDTIQYDSIEKLITVYPRIGAKNIELKFSRVNFQE</sequence>
<keyword evidence="1" id="KW-0812">Transmembrane</keyword>
<dbReference type="AlphaFoldDB" id="A0A7V5XZU9"/>
<dbReference type="PROSITE" id="PS00409">
    <property type="entry name" value="PROKAR_NTER_METHYL"/>
    <property type="match status" value="1"/>
</dbReference>
<dbReference type="Pfam" id="PF07963">
    <property type="entry name" value="N_methyl"/>
    <property type="match status" value="1"/>
</dbReference>
<dbReference type="InterPro" id="IPR012902">
    <property type="entry name" value="N_methyl_site"/>
</dbReference>